<evidence type="ECO:0000313" key="3">
    <source>
        <dbReference type="Proteomes" id="UP000053105"/>
    </source>
</evidence>
<accession>A0A0M9ABP4</accession>
<organism evidence="2 3">
    <name type="scientific">Melipona quadrifasciata</name>
    <dbReference type="NCBI Taxonomy" id="166423"/>
    <lineage>
        <taxon>Eukaryota</taxon>
        <taxon>Metazoa</taxon>
        <taxon>Ecdysozoa</taxon>
        <taxon>Arthropoda</taxon>
        <taxon>Hexapoda</taxon>
        <taxon>Insecta</taxon>
        <taxon>Pterygota</taxon>
        <taxon>Neoptera</taxon>
        <taxon>Endopterygota</taxon>
        <taxon>Hymenoptera</taxon>
        <taxon>Apocrita</taxon>
        <taxon>Aculeata</taxon>
        <taxon>Apoidea</taxon>
        <taxon>Anthophila</taxon>
        <taxon>Apidae</taxon>
        <taxon>Melipona</taxon>
    </lineage>
</organism>
<proteinExistence type="predicted"/>
<gene>
    <name evidence="2" type="ORF">WN51_00097</name>
</gene>
<dbReference type="AlphaFoldDB" id="A0A0M9ABP4"/>
<dbReference type="Proteomes" id="UP000053105">
    <property type="component" value="Unassembled WGS sequence"/>
</dbReference>
<name>A0A0M9ABP4_9HYME</name>
<evidence type="ECO:0000256" key="1">
    <source>
        <dbReference type="SAM" id="MobiDB-lite"/>
    </source>
</evidence>
<keyword evidence="3" id="KW-1185">Reference proteome</keyword>
<dbReference type="EMBL" id="KQ435690">
    <property type="protein sequence ID" value="KOX81190.1"/>
    <property type="molecule type" value="Genomic_DNA"/>
</dbReference>
<reference evidence="2 3" key="1">
    <citation type="submission" date="2015-07" db="EMBL/GenBank/DDBJ databases">
        <title>The genome of Melipona quadrifasciata.</title>
        <authorList>
            <person name="Pan H."/>
            <person name="Kapheim K."/>
        </authorList>
    </citation>
    <scope>NUCLEOTIDE SEQUENCE [LARGE SCALE GENOMIC DNA]</scope>
    <source>
        <strain evidence="2">0111107301</strain>
        <tissue evidence="2">Whole body</tissue>
    </source>
</reference>
<feature type="region of interest" description="Disordered" evidence="1">
    <location>
        <begin position="244"/>
        <end position="263"/>
    </location>
</feature>
<protein>
    <submittedName>
        <fullName evidence="2">Uncharacterized protein</fullName>
    </submittedName>
</protein>
<evidence type="ECO:0000313" key="2">
    <source>
        <dbReference type="EMBL" id="KOX81190.1"/>
    </source>
</evidence>
<sequence>MRFLTNQHPGECVRTIKNTRVAAHVHRSLDVFFIDEHQFVYSHNARLTATDDSLKSHTNQPDKLEDTCQSHSHIGLRDTPSILLLPLSSLGKILSLPLSATVSLIVSGKWSWKPSLETEKRGETKERKEKHKEIWSIVGLGSWIRKEHAAKRGPGADERSLNIVKLLFNFLSEHVPTGITCCYELCIIITVPGHLAVHFSIFNCNFISSNSSIIRYKVLAALIVESIRNLEFIRPRPIFQSPADINHRGDEANNPLNPRRGRKKQTTKYDTFIAAIQCNNLLHINIPTFCNNSSTPINTFVESLNYVIRIVGPVPLAITGHIVFYV</sequence>